<dbReference type="GO" id="GO:0005524">
    <property type="term" value="F:ATP binding"/>
    <property type="evidence" value="ECO:0007669"/>
    <property type="project" value="UniProtKB-KW"/>
</dbReference>
<protein>
    <recommendedName>
        <fullName evidence="3">histidine kinase</fullName>
        <ecNumber evidence="3">2.7.13.3</ecNumber>
    </recommendedName>
</protein>
<organism evidence="15 16">
    <name type="scientific">Bacillus mycoides</name>
    <dbReference type="NCBI Taxonomy" id="1405"/>
    <lineage>
        <taxon>Bacteria</taxon>
        <taxon>Bacillati</taxon>
        <taxon>Bacillota</taxon>
        <taxon>Bacilli</taxon>
        <taxon>Bacillales</taxon>
        <taxon>Bacillaceae</taxon>
        <taxon>Bacillus</taxon>
        <taxon>Bacillus cereus group</taxon>
    </lineage>
</organism>
<evidence type="ECO:0000256" key="5">
    <source>
        <dbReference type="ARBA" id="ARBA00022553"/>
    </source>
</evidence>
<dbReference type="EC" id="2.7.13.3" evidence="3"/>
<dbReference type="SMART" id="SM00388">
    <property type="entry name" value="HisKA"/>
    <property type="match status" value="1"/>
</dbReference>
<feature type="domain" description="HAMP" evidence="14">
    <location>
        <begin position="208"/>
        <end position="260"/>
    </location>
</feature>
<feature type="transmembrane region" description="Helical" evidence="12">
    <location>
        <begin position="187"/>
        <end position="206"/>
    </location>
</feature>
<keyword evidence="4" id="KW-1003">Cell membrane</keyword>
<dbReference type="SUPFAM" id="SSF158472">
    <property type="entry name" value="HAMP domain-like"/>
    <property type="match status" value="1"/>
</dbReference>
<comment type="catalytic activity">
    <reaction evidence="1">
        <text>ATP + protein L-histidine = ADP + protein N-phospho-L-histidine.</text>
        <dbReference type="EC" id="2.7.13.3"/>
    </reaction>
</comment>
<evidence type="ECO:0000256" key="3">
    <source>
        <dbReference type="ARBA" id="ARBA00012438"/>
    </source>
</evidence>
<evidence type="ECO:0000259" key="13">
    <source>
        <dbReference type="PROSITE" id="PS50109"/>
    </source>
</evidence>
<keyword evidence="6" id="KW-0808">Transferase</keyword>
<dbReference type="Pfam" id="PF00512">
    <property type="entry name" value="HisKA"/>
    <property type="match status" value="1"/>
</dbReference>
<dbReference type="InterPro" id="IPR050351">
    <property type="entry name" value="BphY/WalK/GraS-like"/>
</dbReference>
<dbReference type="PANTHER" id="PTHR45453:SF3">
    <property type="entry name" value="HISTIDINE KINASE"/>
    <property type="match status" value="1"/>
</dbReference>
<evidence type="ECO:0000256" key="9">
    <source>
        <dbReference type="ARBA" id="ARBA00022840"/>
    </source>
</evidence>
<keyword evidence="8" id="KW-0418">Kinase</keyword>
<dbReference type="RefSeq" id="WP_002187442.1">
    <property type="nucleotide sequence ID" value="NZ_CP035969.1"/>
</dbReference>
<comment type="subcellular location">
    <subcellularLocation>
        <location evidence="2">Cell membrane</location>
        <topology evidence="2">Multi-pass membrane protein</topology>
    </subcellularLocation>
</comment>
<evidence type="ECO:0000313" key="16">
    <source>
        <dbReference type="Proteomes" id="UP000194131"/>
    </source>
</evidence>
<evidence type="ECO:0000256" key="10">
    <source>
        <dbReference type="ARBA" id="ARBA00023012"/>
    </source>
</evidence>
<gene>
    <name evidence="15" type="ORF">S3E15_02853</name>
</gene>
<dbReference type="InterPro" id="IPR003660">
    <property type="entry name" value="HAMP_dom"/>
</dbReference>
<dbReference type="CDD" id="cd00075">
    <property type="entry name" value="HATPase"/>
    <property type="match status" value="1"/>
</dbReference>
<evidence type="ECO:0000313" key="15">
    <source>
        <dbReference type="EMBL" id="OSX89947.1"/>
    </source>
</evidence>
<dbReference type="Pfam" id="PF00672">
    <property type="entry name" value="HAMP"/>
    <property type="match status" value="1"/>
</dbReference>
<evidence type="ECO:0000256" key="12">
    <source>
        <dbReference type="SAM" id="Phobius"/>
    </source>
</evidence>
<name>A0AAP8BCK0_BACMY</name>
<dbReference type="GO" id="GO:0016036">
    <property type="term" value="P:cellular response to phosphate starvation"/>
    <property type="evidence" value="ECO:0007669"/>
    <property type="project" value="TreeGrafter"/>
</dbReference>
<dbReference type="InterPro" id="IPR036097">
    <property type="entry name" value="HisK_dim/P_sf"/>
</dbReference>
<dbReference type="EMBL" id="MRWU01000023">
    <property type="protein sequence ID" value="OSX89947.1"/>
    <property type="molecule type" value="Genomic_DNA"/>
</dbReference>
<keyword evidence="12" id="KW-0812">Transmembrane</keyword>
<evidence type="ECO:0000256" key="11">
    <source>
        <dbReference type="ARBA" id="ARBA00023136"/>
    </source>
</evidence>
<comment type="caution">
    <text evidence="15">The sequence shown here is derived from an EMBL/GenBank/DDBJ whole genome shotgun (WGS) entry which is preliminary data.</text>
</comment>
<dbReference type="Pfam" id="PF02518">
    <property type="entry name" value="HATPase_c"/>
    <property type="match status" value="1"/>
</dbReference>
<keyword evidence="5" id="KW-0597">Phosphoprotein</keyword>
<dbReference type="GO" id="GO:0000155">
    <property type="term" value="F:phosphorelay sensor kinase activity"/>
    <property type="evidence" value="ECO:0007669"/>
    <property type="project" value="InterPro"/>
</dbReference>
<dbReference type="GO" id="GO:0004721">
    <property type="term" value="F:phosphoprotein phosphatase activity"/>
    <property type="evidence" value="ECO:0007669"/>
    <property type="project" value="TreeGrafter"/>
</dbReference>
<dbReference type="PROSITE" id="PS50109">
    <property type="entry name" value="HIS_KIN"/>
    <property type="match status" value="1"/>
</dbReference>
<dbReference type="SUPFAM" id="SSF55874">
    <property type="entry name" value="ATPase domain of HSP90 chaperone/DNA topoisomerase II/histidine kinase"/>
    <property type="match status" value="1"/>
</dbReference>
<dbReference type="PANTHER" id="PTHR45453">
    <property type="entry name" value="PHOSPHATE REGULON SENSOR PROTEIN PHOR"/>
    <property type="match status" value="1"/>
</dbReference>
<sequence length="507" mass="57545">MKMKRITYKLFMTTSLILLAFATLIYVTLYFFLPKFYEKYKTDQLQTGIEEIIDKSKDLTLQNAMPLVDEYAQKNNAVIYLQDNEGRVIYYPFLQSTIQGGTVQGSTVQGSTVQGGTVQGGTVQGGTVQGGTPAKGFVTTVPIKGLAQSHNSYEATKPIQFQDVNLTLVVFATFQPIDEASQVLVRFLPYISIIVLVIGLGSAYLYSRFITKPLIYINEGAQKMANLDFSEKIEVRSMDELGELSNSLNDMSINLQQAIFDLQKANLQLKSDIEKEREIEAKRREFFAIVAHELKTPLTVMKGYLEGMIYNIGPYQNRDQYLKKNHQIIGSMEQLVREILSTSKLEQHTFKPQVEEVNLSKLIGTITKDLEFFASQKDIQIIKEVDSDIFVYTDCVLLEKACKNIIHNAIMYSPLNEKVYIQLSQKSKPNYIEMQVLNTGVEIKEENIQHIFEPFYRIEKSRNRNTGGSGLGLYIVKQIFESLSITYSMNNTKQGVQFLVTIPLSIK</sequence>
<keyword evidence="10" id="KW-0902">Two-component regulatory system</keyword>
<dbReference type="Gene3D" id="3.30.565.10">
    <property type="entry name" value="Histidine kinase-like ATPase, C-terminal domain"/>
    <property type="match status" value="1"/>
</dbReference>
<keyword evidence="11 12" id="KW-0472">Membrane</keyword>
<dbReference type="InterPro" id="IPR004358">
    <property type="entry name" value="Sig_transdc_His_kin-like_C"/>
</dbReference>
<evidence type="ECO:0000256" key="4">
    <source>
        <dbReference type="ARBA" id="ARBA00022475"/>
    </source>
</evidence>
<feature type="domain" description="Histidine kinase" evidence="13">
    <location>
        <begin position="289"/>
        <end position="506"/>
    </location>
</feature>
<dbReference type="AlphaFoldDB" id="A0AAP8BCK0"/>
<evidence type="ECO:0000256" key="6">
    <source>
        <dbReference type="ARBA" id="ARBA00022679"/>
    </source>
</evidence>
<dbReference type="InterPro" id="IPR003594">
    <property type="entry name" value="HATPase_dom"/>
</dbReference>
<feature type="transmembrane region" description="Helical" evidence="12">
    <location>
        <begin position="12"/>
        <end position="33"/>
    </location>
</feature>
<evidence type="ECO:0000259" key="14">
    <source>
        <dbReference type="PROSITE" id="PS50885"/>
    </source>
</evidence>
<dbReference type="GO" id="GO:0005886">
    <property type="term" value="C:plasma membrane"/>
    <property type="evidence" value="ECO:0007669"/>
    <property type="project" value="UniProtKB-SubCell"/>
</dbReference>
<dbReference type="CDD" id="cd06225">
    <property type="entry name" value="HAMP"/>
    <property type="match status" value="1"/>
</dbReference>
<dbReference type="Proteomes" id="UP000194131">
    <property type="component" value="Unassembled WGS sequence"/>
</dbReference>
<evidence type="ECO:0000256" key="2">
    <source>
        <dbReference type="ARBA" id="ARBA00004651"/>
    </source>
</evidence>
<dbReference type="Gene3D" id="6.10.340.10">
    <property type="match status" value="1"/>
</dbReference>
<dbReference type="InterPro" id="IPR036890">
    <property type="entry name" value="HATPase_C_sf"/>
</dbReference>
<keyword evidence="9" id="KW-0067">ATP-binding</keyword>
<keyword evidence="7" id="KW-0547">Nucleotide-binding</keyword>
<evidence type="ECO:0000256" key="7">
    <source>
        <dbReference type="ARBA" id="ARBA00022741"/>
    </source>
</evidence>
<evidence type="ECO:0000256" key="1">
    <source>
        <dbReference type="ARBA" id="ARBA00000085"/>
    </source>
</evidence>
<dbReference type="PROSITE" id="PS50885">
    <property type="entry name" value="HAMP"/>
    <property type="match status" value="1"/>
</dbReference>
<dbReference type="InterPro" id="IPR005467">
    <property type="entry name" value="His_kinase_dom"/>
</dbReference>
<proteinExistence type="predicted"/>
<dbReference type="SMART" id="SM00387">
    <property type="entry name" value="HATPase_c"/>
    <property type="match status" value="1"/>
</dbReference>
<accession>A0AAP8BCK0</accession>
<keyword evidence="12" id="KW-1133">Transmembrane helix</keyword>
<evidence type="ECO:0000256" key="8">
    <source>
        <dbReference type="ARBA" id="ARBA00022777"/>
    </source>
</evidence>
<dbReference type="InterPro" id="IPR003661">
    <property type="entry name" value="HisK_dim/P_dom"/>
</dbReference>
<dbReference type="SMART" id="SM00304">
    <property type="entry name" value="HAMP"/>
    <property type="match status" value="1"/>
</dbReference>
<dbReference type="PRINTS" id="PR00344">
    <property type="entry name" value="BCTRLSENSOR"/>
</dbReference>
<dbReference type="Gene3D" id="1.10.287.130">
    <property type="match status" value="1"/>
</dbReference>
<reference evidence="15 16" key="1">
    <citation type="submission" date="2016-12" db="EMBL/GenBank/DDBJ databases">
        <title>Genome Sequences of Twelve Sporeforming Bacillus Species Isolated from Foods.</title>
        <authorList>
            <person name="De Jong A."/>
            <person name="Holsappel S."/>
            <person name="Kuipers O.P."/>
        </authorList>
    </citation>
    <scope>NUCLEOTIDE SEQUENCE [LARGE SCALE GENOMIC DNA]</scope>
    <source>
        <strain evidence="15 16">S3E15</strain>
    </source>
</reference>
<dbReference type="SUPFAM" id="SSF47384">
    <property type="entry name" value="Homodimeric domain of signal transducing histidine kinase"/>
    <property type="match status" value="1"/>
</dbReference>
<dbReference type="CDD" id="cd00082">
    <property type="entry name" value="HisKA"/>
    <property type="match status" value="1"/>
</dbReference>